<evidence type="ECO:0000256" key="6">
    <source>
        <dbReference type="ARBA" id="ARBA00023163"/>
    </source>
</evidence>
<feature type="domain" description="C2H2-type" evidence="10">
    <location>
        <begin position="23"/>
        <end position="50"/>
    </location>
</feature>
<name>A0A022RP35_ERYGU</name>
<keyword evidence="12" id="KW-1185">Reference proteome</keyword>
<keyword evidence="5" id="KW-0805">Transcription regulation</keyword>
<dbReference type="InterPro" id="IPR052426">
    <property type="entry name" value="Plant_dev_regulator"/>
</dbReference>
<dbReference type="GO" id="GO:0005634">
    <property type="term" value="C:nucleus"/>
    <property type="evidence" value="ECO:0007669"/>
    <property type="project" value="UniProtKB-SubCell"/>
</dbReference>
<dbReference type="PROSITE" id="PS50157">
    <property type="entry name" value="ZINC_FINGER_C2H2_2"/>
    <property type="match status" value="1"/>
</dbReference>
<accession>A0A022RP35</accession>
<evidence type="ECO:0000313" key="12">
    <source>
        <dbReference type="Proteomes" id="UP000030748"/>
    </source>
</evidence>
<evidence type="ECO:0000256" key="4">
    <source>
        <dbReference type="ARBA" id="ARBA00022833"/>
    </source>
</evidence>
<comment type="subcellular location">
    <subcellularLocation>
        <location evidence="1">Nucleus</location>
    </subcellularLocation>
</comment>
<dbReference type="AlphaFoldDB" id="A0A022RP35"/>
<dbReference type="eggNOG" id="ENOG502S768">
    <property type="taxonomic scope" value="Eukaryota"/>
</dbReference>
<evidence type="ECO:0000256" key="7">
    <source>
        <dbReference type="ARBA" id="ARBA00023242"/>
    </source>
</evidence>
<reference evidence="11 12" key="1">
    <citation type="journal article" date="2013" name="Proc. Natl. Acad. Sci. U.S.A.">
        <title>Fine-scale variation in meiotic recombination in Mimulus inferred from population shotgun sequencing.</title>
        <authorList>
            <person name="Hellsten U."/>
            <person name="Wright K.M."/>
            <person name="Jenkins J."/>
            <person name="Shu S."/>
            <person name="Yuan Y."/>
            <person name="Wessler S.R."/>
            <person name="Schmutz J."/>
            <person name="Willis J.H."/>
            <person name="Rokhsar D.S."/>
        </authorList>
    </citation>
    <scope>NUCLEOTIDE SEQUENCE [LARGE SCALE GENOMIC DNA]</scope>
    <source>
        <strain evidence="12">cv. DUN x IM62</strain>
    </source>
</reference>
<dbReference type="STRING" id="4155.A0A022RP35"/>
<feature type="non-terminal residue" evidence="11">
    <location>
        <position position="1"/>
    </location>
</feature>
<protein>
    <recommendedName>
        <fullName evidence="10">C2H2-type domain-containing protein</fullName>
    </recommendedName>
</protein>
<dbReference type="Proteomes" id="UP000030748">
    <property type="component" value="Unassembled WGS sequence"/>
</dbReference>
<evidence type="ECO:0000256" key="9">
    <source>
        <dbReference type="SAM" id="MobiDB-lite"/>
    </source>
</evidence>
<dbReference type="InterPro" id="IPR013087">
    <property type="entry name" value="Znf_C2H2_type"/>
</dbReference>
<dbReference type="PANTHER" id="PTHR45801:SF111">
    <property type="entry name" value="C2H2 AND C2HC ZINC FINGERS SUPERFAMILY PROTEIN"/>
    <property type="match status" value="1"/>
</dbReference>
<keyword evidence="2" id="KW-0479">Metal-binding</keyword>
<organism evidence="11 12">
    <name type="scientific">Erythranthe guttata</name>
    <name type="common">Yellow monkey flower</name>
    <name type="synonym">Mimulus guttatus</name>
    <dbReference type="NCBI Taxonomy" id="4155"/>
    <lineage>
        <taxon>Eukaryota</taxon>
        <taxon>Viridiplantae</taxon>
        <taxon>Streptophyta</taxon>
        <taxon>Embryophyta</taxon>
        <taxon>Tracheophyta</taxon>
        <taxon>Spermatophyta</taxon>
        <taxon>Magnoliopsida</taxon>
        <taxon>eudicotyledons</taxon>
        <taxon>Gunneridae</taxon>
        <taxon>Pentapetalae</taxon>
        <taxon>asterids</taxon>
        <taxon>lamiids</taxon>
        <taxon>Lamiales</taxon>
        <taxon>Phrymaceae</taxon>
        <taxon>Erythranthe</taxon>
    </lineage>
</organism>
<evidence type="ECO:0000256" key="1">
    <source>
        <dbReference type="ARBA" id="ARBA00004123"/>
    </source>
</evidence>
<evidence type="ECO:0000313" key="11">
    <source>
        <dbReference type="EMBL" id="EYU41756.1"/>
    </source>
</evidence>
<evidence type="ECO:0000256" key="8">
    <source>
        <dbReference type="PROSITE-ProRule" id="PRU00042"/>
    </source>
</evidence>
<dbReference type="SUPFAM" id="SSF57667">
    <property type="entry name" value="beta-beta-alpha zinc fingers"/>
    <property type="match status" value="1"/>
</dbReference>
<dbReference type="InterPro" id="IPR036236">
    <property type="entry name" value="Znf_C2H2_sf"/>
</dbReference>
<keyword evidence="4" id="KW-0862">Zinc</keyword>
<gene>
    <name evidence="11" type="ORF">MIMGU_mgv1a021043mg</name>
</gene>
<evidence type="ECO:0000256" key="3">
    <source>
        <dbReference type="ARBA" id="ARBA00022771"/>
    </source>
</evidence>
<keyword evidence="3 8" id="KW-0863">Zinc-finger</keyword>
<dbReference type="Gene3D" id="3.30.160.60">
    <property type="entry name" value="Classic Zinc Finger"/>
    <property type="match status" value="1"/>
</dbReference>
<keyword evidence="6" id="KW-0804">Transcription</keyword>
<evidence type="ECO:0000256" key="2">
    <source>
        <dbReference type="ARBA" id="ARBA00022723"/>
    </source>
</evidence>
<dbReference type="PROSITE" id="PS00028">
    <property type="entry name" value="ZINC_FINGER_C2H2_1"/>
    <property type="match status" value="1"/>
</dbReference>
<feature type="region of interest" description="Disordered" evidence="9">
    <location>
        <begin position="59"/>
        <end position="78"/>
    </location>
</feature>
<proteinExistence type="predicted"/>
<dbReference type="PANTHER" id="PTHR45801">
    <property type="entry name" value="OS07G0101800 PROTEIN"/>
    <property type="match status" value="1"/>
</dbReference>
<dbReference type="GO" id="GO:0008270">
    <property type="term" value="F:zinc ion binding"/>
    <property type="evidence" value="ECO:0007669"/>
    <property type="project" value="UniProtKB-KW"/>
</dbReference>
<keyword evidence="7" id="KW-0539">Nucleus</keyword>
<evidence type="ECO:0000259" key="10">
    <source>
        <dbReference type="PROSITE" id="PS50157"/>
    </source>
</evidence>
<sequence length="171" mass="18982">SCNMDNNPSSGGETTNNITTTSYSCSFCRRGFSNAQALGGHMNIHRRDRAKLMMIDGDDEFSRQNPPSKIGTEDGDEYSNKLIFNNQSTTNDDDDEIIIVVEDNSIHRSLPLFTEQTVAAAPPAETNGSNQEKAKTEKLRLIVGEDDDQLLDLELRLGPIQPNQYSKSKQL</sequence>
<dbReference type="EMBL" id="KI630319">
    <property type="protein sequence ID" value="EYU41756.1"/>
    <property type="molecule type" value="Genomic_DNA"/>
</dbReference>
<evidence type="ECO:0000256" key="5">
    <source>
        <dbReference type="ARBA" id="ARBA00023015"/>
    </source>
</evidence>